<accession>A0A4D4JYR6</accession>
<keyword evidence="2" id="KW-1185">Reference proteome</keyword>
<reference evidence="1 2" key="1">
    <citation type="journal article" date="2020" name="Int. J. Syst. Evol. Microbiol.">
        <title>Reclassification of Streptomyces castelarensis and Streptomyces sporoclivatus as later heterotypic synonyms of Streptomyces antimycoticus.</title>
        <authorList>
            <person name="Komaki H."/>
            <person name="Tamura T."/>
        </authorList>
    </citation>
    <scope>NUCLEOTIDE SEQUENCE [LARGE SCALE GENOMIC DNA]</scope>
    <source>
        <strain evidence="1 2">NBRC 12839</strain>
    </source>
</reference>
<name>A0A4D4JYR6_9ACTN</name>
<sequence>MPRSADGPHRGFAAEHDAGAALMGFDLGEDGFDLPAFAVERGQPPGRIASGIQQGSDQPVAVSGTLTALAFELVGQNPDGDRFMPGGAAARPDL</sequence>
<proteinExistence type="predicted"/>
<protein>
    <submittedName>
        <fullName evidence="1">Uncharacterized protein</fullName>
    </submittedName>
</protein>
<gene>
    <name evidence="1" type="ORF">SANT12839_004300</name>
</gene>
<dbReference type="Proteomes" id="UP000299290">
    <property type="component" value="Unassembled WGS sequence"/>
</dbReference>
<evidence type="ECO:0000313" key="2">
    <source>
        <dbReference type="Proteomes" id="UP000299290"/>
    </source>
</evidence>
<dbReference type="EMBL" id="BJHV01000001">
    <property type="protein sequence ID" value="GDY39548.1"/>
    <property type="molecule type" value="Genomic_DNA"/>
</dbReference>
<comment type="caution">
    <text evidence="1">The sequence shown here is derived from an EMBL/GenBank/DDBJ whole genome shotgun (WGS) entry which is preliminary data.</text>
</comment>
<evidence type="ECO:0000313" key="1">
    <source>
        <dbReference type="EMBL" id="GDY39548.1"/>
    </source>
</evidence>
<dbReference type="AlphaFoldDB" id="A0A4D4JYR6"/>
<organism evidence="1 2">
    <name type="scientific">Streptomyces antimycoticus</name>
    <dbReference type="NCBI Taxonomy" id="68175"/>
    <lineage>
        <taxon>Bacteria</taxon>
        <taxon>Bacillati</taxon>
        <taxon>Actinomycetota</taxon>
        <taxon>Actinomycetes</taxon>
        <taxon>Kitasatosporales</taxon>
        <taxon>Streptomycetaceae</taxon>
        <taxon>Streptomyces</taxon>
        <taxon>Streptomyces violaceusniger group</taxon>
    </lineage>
</organism>